<evidence type="ECO:0000313" key="3">
    <source>
        <dbReference type="Proteomes" id="UP001500166"/>
    </source>
</evidence>
<dbReference type="SUPFAM" id="SSF46785">
    <property type="entry name" value="Winged helix' DNA-binding domain"/>
    <property type="match status" value="1"/>
</dbReference>
<dbReference type="EMBL" id="BAAAQA010000012">
    <property type="protein sequence ID" value="GAA2114173.1"/>
    <property type="molecule type" value="Genomic_DNA"/>
</dbReference>
<proteinExistence type="inferred from homology"/>
<accession>A0ABN2XMT1</accession>
<name>A0ABN2XMT1_9MICC</name>
<dbReference type="CDD" id="cd23763">
    <property type="entry name" value="ASKHA_ATPase_ROK"/>
    <property type="match status" value="1"/>
</dbReference>
<dbReference type="Gene3D" id="3.30.420.40">
    <property type="match status" value="4"/>
</dbReference>
<gene>
    <name evidence="2" type="ORF">GCM10009824_11240</name>
</gene>
<dbReference type="SUPFAM" id="SSF53067">
    <property type="entry name" value="Actin-like ATPase domain"/>
    <property type="match status" value="1"/>
</dbReference>
<organism evidence="2 3">
    <name type="scientific">Kocuria atrinae</name>
    <dbReference type="NCBI Taxonomy" id="592377"/>
    <lineage>
        <taxon>Bacteria</taxon>
        <taxon>Bacillati</taxon>
        <taxon>Actinomycetota</taxon>
        <taxon>Actinomycetes</taxon>
        <taxon>Micrococcales</taxon>
        <taxon>Micrococcaceae</taxon>
        <taxon>Kocuria</taxon>
    </lineage>
</organism>
<keyword evidence="3" id="KW-1185">Reference proteome</keyword>
<dbReference type="Pfam" id="PF00480">
    <property type="entry name" value="ROK"/>
    <property type="match status" value="1"/>
</dbReference>
<comment type="similarity">
    <text evidence="1">Belongs to the ROK (NagC/XylR) family.</text>
</comment>
<dbReference type="InterPro" id="IPR000600">
    <property type="entry name" value="ROK"/>
</dbReference>
<dbReference type="RefSeq" id="WP_344224032.1">
    <property type="nucleotide sequence ID" value="NZ_BAAAQA010000012.1"/>
</dbReference>
<dbReference type="InterPro" id="IPR036388">
    <property type="entry name" value="WH-like_DNA-bd_sf"/>
</dbReference>
<protein>
    <submittedName>
        <fullName evidence="2">ROK family transcriptional regulator</fullName>
    </submittedName>
</protein>
<dbReference type="Gene3D" id="1.10.10.10">
    <property type="entry name" value="Winged helix-like DNA-binding domain superfamily/Winged helix DNA-binding domain"/>
    <property type="match status" value="1"/>
</dbReference>
<comment type="caution">
    <text evidence="2">The sequence shown here is derived from an EMBL/GenBank/DDBJ whole genome shotgun (WGS) entry which is preliminary data.</text>
</comment>
<evidence type="ECO:0000313" key="2">
    <source>
        <dbReference type="EMBL" id="GAA2114173.1"/>
    </source>
</evidence>
<dbReference type="PANTHER" id="PTHR18964">
    <property type="entry name" value="ROK (REPRESSOR, ORF, KINASE) FAMILY"/>
    <property type="match status" value="1"/>
</dbReference>
<dbReference type="PANTHER" id="PTHR18964:SF149">
    <property type="entry name" value="BIFUNCTIONAL UDP-N-ACETYLGLUCOSAMINE 2-EPIMERASE_N-ACETYLMANNOSAMINE KINASE"/>
    <property type="match status" value="1"/>
</dbReference>
<evidence type="ECO:0000256" key="1">
    <source>
        <dbReference type="ARBA" id="ARBA00006479"/>
    </source>
</evidence>
<dbReference type="InterPro" id="IPR036390">
    <property type="entry name" value="WH_DNA-bd_sf"/>
</dbReference>
<dbReference type="Proteomes" id="UP001500166">
    <property type="component" value="Unassembled WGS sequence"/>
</dbReference>
<sequence>MTRPPQTLIENQEQLPQSLAAVSDRLFFNHLLHHGPDSRANIAATVGLSRPTASEAAQRLSAAGLIISAQRPAELVPVKRGRTPDFYDINSTYGHTLAIAAASGRARVRTQDLRGGVLKEFSQELPEDMTGSELEEALRLLAKQAVRATGNRCLAATALQGNPVNPVSQRAIELPNTPFPEGLGDLVSVLRTVCDGPVRLDNDVNWATLAEHQVGGASGMDDVVLFYIGPGVGAGIVMSGTVQRGQRGTAGELGYLRYSGRSLMSHLLEFGVASPGGERLDVERTKELFMASPPGDGAQRFVDALASAMGNIATFLDPRALVISGPFSRCGEFMDMLRDALNPHFLDGELEVVVSALDEDAPLLGAGLAATELAYEQIWATYRS</sequence>
<dbReference type="InterPro" id="IPR043129">
    <property type="entry name" value="ATPase_NBD"/>
</dbReference>
<reference evidence="2 3" key="1">
    <citation type="journal article" date="2019" name="Int. J. Syst. Evol. Microbiol.">
        <title>The Global Catalogue of Microorganisms (GCM) 10K type strain sequencing project: providing services to taxonomists for standard genome sequencing and annotation.</title>
        <authorList>
            <consortium name="The Broad Institute Genomics Platform"/>
            <consortium name="The Broad Institute Genome Sequencing Center for Infectious Disease"/>
            <person name="Wu L."/>
            <person name="Ma J."/>
        </authorList>
    </citation>
    <scope>NUCLEOTIDE SEQUENCE [LARGE SCALE GENOMIC DNA]</scope>
    <source>
        <strain evidence="2 3">JCM 15914</strain>
    </source>
</reference>